<dbReference type="Proteomes" id="UP000076131">
    <property type="component" value="Unassembled WGS sequence"/>
</dbReference>
<feature type="non-terminal residue" evidence="2">
    <location>
        <position position="1"/>
    </location>
</feature>
<dbReference type="RefSeq" id="WP_063107878.1">
    <property type="nucleotide sequence ID" value="NZ_LVJS01000122.1"/>
</dbReference>
<dbReference type="EMBL" id="LVJS01000122">
    <property type="protein sequence ID" value="KZC22258.1"/>
    <property type="molecule type" value="Genomic_DNA"/>
</dbReference>
<accession>A0A154QDJ2</accession>
<protein>
    <submittedName>
        <fullName evidence="2">ABC transporter</fullName>
    </submittedName>
</protein>
<dbReference type="Pfam" id="PF13304">
    <property type="entry name" value="AAA_21"/>
    <property type="match status" value="1"/>
</dbReference>
<dbReference type="PANTHER" id="PTHR32182">
    <property type="entry name" value="DNA REPLICATION AND REPAIR PROTEIN RECF"/>
    <property type="match status" value="1"/>
</dbReference>
<evidence type="ECO:0000313" key="2">
    <source>
        <dbReference type="EMBL" id="KZC22258.1"/>
    </source>
</evidence>
<dbReference type="AlphaFoldDB" id="A0A154QDJ2"/>
<evidence type="ECO:0000259" key="1">
    <source>
        <dbReference type="Pfam" id="PF13304"/>
    </source>
</evidence>
<dbReference type="NCBIfam" id="TIGR04435">
    <property type="entry name" value="restrict_AAA_1"/>
    <property type="match status" value="1"/>
</dbReference>
<gene>
    <name evidence="2" type="ORF">RHOFW104T7_01550</name>
</gene>
<name>A0A154QDJ2_9GAMM</name>
<comment type="caution">
    <text evidence="2">The sequence shown here is derived from an EMBL/GenBank/DDBJ whole genome shotgun (WGS) entry which is preliminary data.</text>
</comment>
<sequence>ITDGSSTLTYEERDFLLPDFVLGYSSGENEVLSLPFFKMRFIQFDEYWSALRDGNPYPGHPETRLTYLDSSFSQAILLCNLLFADDDEAQPFTEGTGIESLTQFRIILRRSLPLSEAQAYPFTRPEVGASTKQPRVTFDADRNSYQLDVLHLLQGTQGKEATETSSLAIDALRRCATLEYVDNTSDSLVLDYRMDAATRDAFKANFDKPRTLFQAFQVLLTLNLYSVSDALKADLYRSGSDYVRETVPTLASDERVMRFKHVAFRKQGVAKPLSLKSLSDGEHQLLHSLGLCRLFAGTRSLFLLDEPETHFNPSWRASFITRLGQCLGEGGKHAEMLLTTHSPFPISDSTPDKVLLFDRDEASGAVHVRHPDYNTLGASINKITMLSFGKRETVGGRAEDVMQDIRARFQNGERADDLIDTLDRTLGDSVEKVLLVNALLDGSKCEGAEPI</sequence>
<dbReference type="STRING" id="416169.RHOFW104T7_01550"/>
<proteinExistence type="predicted"/>
<dbReference type="GO" id="GO:0016887">
    <property type="term" value="F:ATP hydrolysis activity"/>
    <property type="evidence" value="ECO:0007669"/>
    <property type="project" value="InterPro"/>
</dbReference>
<dbReference type="SUPFAM" id="SSF52540">
    <property type="entry name" value="P-loop containing nucleoside triphosphate hydrolases"/>
    <property type="match status" value="1"/>
</dbReference>
<dbReference type="GO" id="GO:0006302">
    <property type="term" value="P:double-strand break repair"/>
    <property type="evidence" value="ECO:0007669"/>
    <property type="project" value="TreeGrafter"/>
</dbReference>
<keyword evidence="3" id="KW-1185">Reference proteome</keyword>
<organism evidence="2 3">
    <name type="scientific">Rhodanobacter thiooxydans</name>
    <dbReference type="NCBI Taxonomy" id="416169"/>
    <lineage>
        <taxon>Bacteria</taxon>
        <taxon>Pseudomonadati</taxon>
        <taxon>Pseudomonadota</taxon>
        <taxon>Gammaproteobacteria</taxon>
        <taxon>Lysobacterales</taxon>
        <taxon>Rhodanobacteraceae</taxon>
        <taxon>Rhodanobacter</taxon>
    </lineage>
</organism>
<dbReference type="GO" id="GO:0005524">
    <property type="term" value="F:ATP binding"/>
    <property type="evidence" value="ECO:0007669"/>
    <property type="project" value="InterPro"/>
</dbReference>
<dbReference type="PANTHER" id="PTHR32182:SF25">
    <property type="entry name" value="SLR1056 PROTEIN"/>
    <property type="match status" value="1"/>
</dbReference>
<dbReference type="GO" id="GO:0000731">
    <property type="term" value="P:DNA synthesis involved in DNA repair"/>
    <property type="evidence" value="ECO:0007669"/>
    <property type="project" value="TreeGrafter"/>
</dbReference>
<dbReference type="InterPro" id="IPR030974">
    <property type="entry name" value="Restrict_AAA"/>
</dbReference>
<feature type="domain" description="ATPase AAA-type core" evidence="1">
    <location>
        <begin position="248"/>
        <end position="344"/>
    </location>
</feature>
<dbReference type="InterPro" id="IPR027417">
    <property type="entry name" value="P-loop_NTPase"/>
</dbReference>
<dbReference type="InterPro" id="IPR003959">
    <property type="entry name" value="ATPase_AAA_core"/>
</dbReference>
<evidence type="ECO:0000313" key="3">
    <source>
        <dbReference type="Proteomes" id="UP000076131"/>
    </source>
</evidence>
<dbReference type="eggNOG" id="COG3950">
    <property type="taxonomic scope" value="Bacteria"/>
</dbReference>
<reference evidence="2 3" key="1">
    <citation type="journal article" date="2016" name="MBio">
        <title>Lateral Gene Transfer in a Heavy Metal-Contaminated-Groundwater Microbial Community.</title>
        <authorList>
            <person name="Hemme C.L."/>
            <person name="Green S.J."/>
            <person name="Rishishwar L."/>
            <person name="Prakash O."/>
            <person name="Pettenato A."/>
            <person name="Chakraborty R."/>
            <person name="Deutschbauer A.M."/>
            <person name="Van Nostrand J.D."/>
            <person name="Wu L."/>
            <person name="He Z."/>
            <person name="Jordan I.K."/>
            <person name="Hazen T.C."/>
            <person name="Arkin A.P."/>
            <person name="Kostka J.E."/>
            <person name="Zhou J."/>
        </authorList>
    </citation>
    <scope>NUCLEOTIDE SEQUENCE [LARGE SCALE GENOMIC DNA]</scope>
    <source>
        <strain evidence="2 3">FW104-T7</strain>
    </source>
</reference>
<dbReference type="Gene3D" id="3.40.50.300">
    <property type="entry name" value="P-loop containing nucleotide triphosphate hydrolases"/>
    <property type="match status" value="1"/>
</dbReference>